<gene>
    <name evidence="1" type="ORF">H9L42_08015</name>
</gene>
<dbReference type="AlphaFoldDB" id="A0A923NIP0"/>
<evidence type="ECO:0000313" key="2">
    <source>
        <dbReference type="Proteomes" id="UP000602647"/>
    </source>
</evidence>
<accession>A0A923NIP0</accession>
<reference evidence="1" key="1">
    <citation type="submission" date="2020-08" db="EMBL/GenBank/DDBJ databases">
        <title>Genome public.</title>
        <authorList>
            <person name="Liu C."/>
            <person name="Sun Q."/>
        </authorList>
    </citation>
    <scope>NUCLEOTIDE SEQUENCE</scope>
    <source>
        <strain evidence="1">BX12</strain>
    </source>
</reference>
<dbReference type="InterPro" id="IPR047708">
    <property type="entry name" value="CD1871A-like"/>
</dbReference>
<name>A0A923NIP0_9FIRM</name>
<protein>
    <submittedName>
        <fullName evidence="1">Thioredoxin</fullName>
    </submittedName>
</protein>
<organism evidence="1 2">
    <name type="scientific">Zhenpiania hominis</name>
    <dbReference type="NCBI Taxonomy" id="2763644"/>
    <lineage>
        <taxon>Bacteria</taxon>
        <taxon>Bacillati</taxon>
        <taxon>Bacillota</taxon>
        <taxon>Clostridia</taxon>
        <taxon>Peptostreptococcales</taxon>
        <taxon>Anaerovoracaceae</taxon>
        <taxon>Zhenpiania</taxon>
    </lineage>
</organism>
<proteinExistence type="predicted"/>
<sequence>MAIGLFSLGLLLAGIGLFQGEAAIVTRKAVRVCLECIGIG</sequence>
<dbReference type="Proteomes" id="UP000602647">
    <property type="component" value="Unassembled WGS sequence"/>
</dbReference>
<dbReference type="NCBIfam" id="NF040920">
    <property type="entry name" value="CD1871A_fam"/>
    <property type="match status" value="1"/>
</dbReference>
<evidence type="ECO:0000313" key="1">
    <source>
        <dbReference type="EMBL" id="MBC6679771.1"/>
    </source>
</evidence>
<dbReference type="EMBL" id="JACRYT010000006">
    <property type="protein sequence ID" value="MBC6679771.1"/>
    <property type="molecule type" value="Genomic_DNA"/>
</dbReference>
<comment type="caution">
    <text evidence="1">The sequence shown here is derived from an EMBL/GenBank/DDBJ whole genome shotgun (WGS) entry which is preliminary data.</text>
</comment>
<keyword evidence="2" id="KW-1185">Reference proteome</keyword>